<proteinExistence type="inferred from homology"/>
<dbReference type="InterPro" id="IPR017475">
    <property type="entry name" value="EPS_sugar_tfrase"/>
</dbReference>
<keyword evidence="7 9" id="KW-1133">Transmembrane helix</keyword>
<name>A0ABT0TXM4_9BACT</name>
<dbReference type="RefSeq" id="WP_250926896.1">
    <property type="nucleotide sequence ID" value="NZ_JAMQBK010000006.1"/>
</dbReference>
<feature type="domain" description="Bacterial sugar transferase" evidence="10">
    <location>
        <begin position="331"/>
        <end position="528"/>
    </location>
</feature>
<evidence type="ECO:0000256" key="1">
    <source>
        <dbReference type="ARBA" id="ARBA00004141"/>
    </source>
</evidence>
<evidence type="ECO:0000259" key="10">
    <source>
        <dbReference type="Pfam" id="PF02397"/>
    </source>
</evidence>
<protein>
    <submittedName>
        <fullName evidence="11">Exopolysaccharide biosynthesis polyprenyl glycosylphosphotransferase</fullName>
    </submittedName>
</protein>
<keyword evidence="6 9" id="KW-0812">Transmembrane</keyword>
<dbReference type="InterPro" id="IPR003362">
    <property type="entry name" value="Bact_transf"/>
</dbReference>
<organism evidence="11 12">
    <name type="scientific">Aporhodopirellula aestuarii</name>
    <dbReference type="NCBI Taxonomy" id="2950107"/>
    <lineage>
        <taxon>Bacteria</taxon>
        <taxon>Pseudomonadati</taxon>
        <taxon>Planctomycetota</taxon>
        <taxon>Planctomycetia</taxon>
        <taxon>Pirellulales</taxon>
        <taxon>Pirellulaceae</taxon>
        <taxon>Aporhodopirellula</taxon>
    </lineage>
</organism>
<dbReference type="NCBIfam" id="TIGR03025">
    <property type="entry name" value="EPS_sugtrans"/>
    <property type="match status" value="1"/>
</dbReference>
<feature type="transmembrane region" description="Helical" evidence="9">
    <location>
        <begin position="90"/>
        <end position="109"/>
    </location>
</feature>
<evidence type="ECO:0000256" key="5">
    <source>
        <dbReference type="ARBA" id="ARBA00022679"/>
    </source>
</evidence>
<evidence type="ECO:0000256" key="3">
    <source>
        <dbReference type="ARBA" id="ARBA00006464"/>
    </source>
</evidence>
<reference evidence="11 12" key="1">
    <citation type="journal article" date="2022" name="Syst. Appl. Microbiol.">
        <title>Rhodopirellula aestuarii sp. nov., a novel member of the genus Rhodopirellula isolated from brackish sediments collected in the Tagus River estuary, Portugal.</title>
        <authorList>
            <person name="Vitorino I.R."/>
            <person name="Klimek D."/>
            <person name="Calusinska M."/>
            <person name="Lobo-da-Cunha A."/>
            <person name="Vasconcelos V."/>
            <person name="Lage O.M."/>
        </authorList>
    </citation>
    <scope>NUCLEOTIDE SEQUENCE [LARGE SCALE GENOMIC DNA]</scope>
    <source>
        <strain evidence="11 12">ICT_H3.1</strain>
    </source>
</reference>
<comment type="similarity">
    <text evidence="3">Belongs to the bacterial sugar transferase family.</text>
</comment>
<keyword evidence="4" id="KW-1003">Cell membrane</keyword>
<sequence>MSSLIYEAGIDSRVTSSSLNWPNASSVPRSNPEHQSKISTASALRLGRRQFWLDTRFAIPLIIADAAAAGASAITASSIGVLVGEVIEAGFIPVAILITLLAQLFHGLYPACGMSHSTEFRRHLQTALYVSVGMGLGMFFAGSFPWVCWLIFSIVFLFLLSSSRSLARYLLSSQAWWTQPILVVGNGERAARLFERLGKMGSDGLRPVGIVYDPHPHWTNNFEHNAALERDQVLLANAVRARVKRSAPMYIGPISELEDILLESGTCRIAIADCHDMSSNQFTSFHGIPHVAVPMDLSSQPTENVRIVEADGRVEMHCQTTLLSPQAMIAKRAMDLILVVGAMPFWIPVMVLIGLAIKLTDPGPIFYRQSRVGRFRQPFDALKFRSMCCDADRKLNEYLSNNPEMKAEWDATHKLQNDPRITGIGRIIRKTSLDELPQLINVLRGEMSLVGPRPIIDCSSYDREYIQEHPDVFEMYQMVRPGITGMWQVSGRNSTSYKQRIDFDRFYLHNWSIATDIFILWRTIKTALFQEGAC</sequence>
<keyword evidence="5" id="KW-0808">Transferase</keyword>
<dbReference type="Pfam" id="PF02397">
    <property type="entry name" value="Bac_transf"/>
    <property type="match status" value="1"/>
</dbReference>
<gene>
    <name evidence="11" type="ORF">NB063_01160</name>
</gene>
<feature type="transmembrane region" description="Helical" evidence="9">
    <location>
        <begin position="336"/>
        <end position="357"/>
    </location>
</feature>
<accession>A0ABT0TXM4</accession>
<comment type="subcellular location">
    <subcellularLocation>
        <location evidence="2">Cell membrane</location>
    </subcellularLocation>
    <subcellularLocation>
        <location evidence="1">Membrane</location>
        <topology evidence="1">Multi-pass membrane protein</topology>
    </subcellularLocation>
</comment>
<dbReference type="Proteomes" id="UP001202961">
    <property type="component" value="Unassembled WGS sequence"/>
</dbReference>
<evidence type="ECO:0000256" key="9">
    <source>
        <dbReference type="SAM" id="Phobius"/>
    </source>
</evidence>
<evidence type="ECO:0000256" key="6">
    <source>
        <dbReference type="ARBA" id="ARBA00022692"/>
    </source>
</evidence>
<dbReference type="PANTHER" id="PTHR30576:SF4">
    <property type="entry name" value="UNDECAPRENYL-PHOSPHATE GALACTOSE PHOSPHOTRANSFERASE"/>
    <property type="match status" value="1"/>
</dbReference>
<keyword evidence="12" id="KW-1185">Reference proteome</keyword>
<evidence type="ECO:0000256" key="7">
    <source>
        <dbReference type="ARBA" id="ARBA00022989"/>
    </source>
</evidence>
<feature type="transmembrane region" description="Helical" evidence="9">
    <location>
        <begin position="129"/>
        <end position="160"/>
    </location>
</feature>
<keyword evidence="8 9" id="KW-0472">Membrane</keyword>
<evidence type="ECO:0000256" key="2">
    <source>
        <dbReference type="ARBA" id="ARBA00004236"/>
    </source>
</evidence>
<feature type="transmembrane region" description="Helical" evidence="9">
    <location>
        <begin position="57"/>
        <end position="83"/>
    </location>
</feature>
<dbReference type="PANTHER" id="PTHR30576">
    <property type="entry name" value="COLANIC BIOSYNTHESIS UDP-GLUCOSE LIPID CARRIER TRANSFERASE"/>
    <property type="match status" value="1"/>
</dbReference>
<dbReference type="EMBL" id="JAMQBK010000006">
    <property type="protein sequence ID" value="MCM2369221.1"/>
    <property type="molecule type" value="Genomic_DNA"/>
</dbReference>
<evidence type="ECO:0000256" key="8">
    <source>
        <dbReference type="ARBA" id="ARBA00023136"/>
    </source>
</evidence>
<evidence type="ECO:0000313" key="12">
    <source>
        <dbReference type="Proteomes" id="UP001202961"/>
    </source>
</evidence>
<evidence type="ECO:0000313" key="11">
    <source>
        <dbReference type="EMBL" id="MCM2369221.1"/>
    </source>
</evidence>
<evidence type="ECO:0000256" key="4">
    <source>
        <dbReference type="ARBA" id="ARBA00022475"/>
    </source>
</evidence>
<comment type="caution">
    <text evidence="11">The sequence shown here is derived from an EMBL/GenBank/DDBJ whole genome shotgun (WGS) entry which is preliminary data.</text>
</comment>